<dbReference type="EMBL" id="ML732182">
    <property type="protein sequence ID" value="KAB8076358.1"/>
    <property type="molecule type" value="Genomic_DNA"/>
</dbReference>
<evidence type="ECO:0000313" key="1">
    <source>
        <dbReference type="EMBL" id="KAB8076358.1"/>
    </source>
</evidence>
<sequence length="66" mass="7075">MRRALGAALAEGRNYSSAQVAQVLTRKVTVVYGNDYLANCPGGDVVNALKGNEADKTHIDYIQGYS</sequence>
<organism evidence="1 2">
    <name type="scientific">Aspergillus leporis</name>
    <dbReference type="NCBI Taxonomy" id="41062"/>
    <lineage>
        <taxon>Eukaryota</taxon>
        <taxon>Fungi</taxon>
        <taxon>Dikarya</taxon>
        <taxon>Ascomycota</taxon>
        <taxon>Pezizomycotina</taxon>
        <taxon>Eurotiomycetes</taxon>
        <taxon>Eurotiomycetidae</taxon>
        <taxon>Eurotiales</taxon>
        <taxon>Aspergillaceae</taxon>
        <taxon>Aspergillus</taxon>
        <taxon>Aspergillus subgen. Circumdati</taxon>
    </lineage>
</organism>
<dbReference type="OrthoDB" id="5400577at2759"/>
<name>A0A5N5X6J2_9EURO</name>
<dbReference type="AlphaFoldDB" id="A0A5N5X6J2"/>
<evidence type="ECO:0000313" key="2">
    <source>
        <dbReference type="Proteomes" id="UP000326565"/>
    </source>
</evidence>
<gene>
    <name evidence="1" type="ORF">BDV29DRAFT_154844</name>
</gene>
<reference evidence="1 2" key="1">
    <citation type="submission" date="2019-04" db="EMBL/GenBank/DDBJ databases">
        <title>Friends and foes A comparative genomics study of 23 Aspergillus species from section Flavi.</title>
        <authorList>
            <consortium name="DOE Joint Genome Institute"/>
            <person name="Kjaerbolling I."/>
            <person name="Vesth T."/>
            <person name="Frisvad J.C."/>
            <person name="Nybo J.L."/>
            <person name="Theobald S."/>
            <person name="Kildgaard S."/>
            <person name="Isbrandt T."/>
            <person name="Kuo A."/>
            <person name="Sato A."/>
            <person name="Lyhne E.K."/>
            <person name="Kogle M.E."/>
            <person name="Wiebenga A."/>
            <person name="Kun R.S."/>
            <person name="Lubbers R.J."/>
            <person name="Makela M.R."/>
            <person name="Barry K."/>
            <person name="Chovatia M."/>
            <person name="Clum A."/>
            <person name="Daum C."/>
            <person name="Haridas S."/>
            <person name="He G."/>
            <person name="LaButti K."/>
            <person name="Lipzen A."/>
            <person name="Mondo S."/>
            <person name="Riley R."/>
            <person name="Salamov A."/>
            <person name="Simmons B.A."/>
            <person name="Magnuson J.K."/>
            <person name="Henrissat B."/>
            <person name="Mortensen U.H."/>
            <person name="Larsen T.O."/>
            <person name="Devries R.P."/>
            <person name="Grigoriev I.V."/>
            <person name="Machida M."/>
            <person name="Baker S.E."/>
            <person name="Andersen M.R."/>
        </authorList>
    </citation>
    <scope>NUCLEOTIDE SEQUENCE [LARGE SCALE GENOMIC DNA]</scope>
    <source>
        <strain evidence="1 2">CBS 151.66</strain>
    </source>
</reference>
<dbReference type="Proteomes" id="UP000326565">
    <property type="component" value="Unassembled WGS sequence"/>
</dbReference>
<protein>
    <submittedName>
        <fullName evidence="1">Uncharacterized protein</fullName>
    </submittedName>
</protein>
<accession>A0A5N5X6J2</accession>
<keyword evidence="2" id="KW-1185">Reference proteome</keyword>
<proteinExistence type="predicted"/>